<dbReference type="VEuPathDB" id="GiardiaDB:QR46_4054"/>
<evidence type="ECO:0000313" key="2">
    <source>
        <dbReference type="EMBL" id="ESU34774.1"/>
    </source>
</evidence>
<sequence>MEVGTQLVPRKQLLTEKTLRPSQFKALVYAVLSPLLLILGYLGSGKSTSLSLISKVLLLTKGADSKWIGTSLDIATGDAEWRAFNLAGRLNFDAHGYGR</sequence>
<reference evidence="3" key="1">
    <citation type="submission" date="2012-02" db="EMBL/GenBank/DDBJ databases">
        <title>Genome sequencing of Giardia lamblia Genotypes A2 and B isolates (DH and GS) and comparative analysis with the genomes of Genotypes A1 and E (WB and Pig).</title>
        <authorList>
            <person name="Adam R."/>
            <person name="Dahlstrom E."/>
            <person name="Martens C."/>
            <person name="Bruno D."/>
            <person name="Barbian K."/>
            <person name="Porcella S.F."/>
            <person name="Nash T."/>
        </authorList>
    </citation>
    <scope>NUCLEOTIDE SEQUENCE</scope>
    <source>
        <strain evidence="3">DH</strain>
    </source>
</reference>
<dbReference type="SUPFAM" id="SSF52540">
    <property type="entry name" value="P-loop containing nucleoside triphosphate hydrolases"/>
    <property type="match status" value="1"/>
</dbReference>
<protein>
    <submittedName>
        <fullName evidence="2">Uncharacterized protein</fullName>
    </submittedName>
</protein>
<keyword evidence="1" id="KW-1133">Transmembrane helix</keyword>
<name>V6T7R6_GIAIN</name>
<dbReference type="VEuPathDB" id="GiardiaDB:DHA2_153736"/>
<keyword evidence="1" id="KW-0472">Membrane</keyword>
<evidence type="ECO:0000313" key="3">
    <source>
        <dbReference type="Proteomes" id="UP000018320"/>
    </source>
</evidence>
<gene>
    <name evidence="2" type="ORF">DHA2_153736</name>
</gene>
<proteinExistence type="predicted"/>
<feature type="transmembrane region" description="Helical" evidence="1">
    <location>
        <begin position="26"/>
        <end position="44"/>
    </location>
</feature>
<accession>V6T7R6</accession>
<dbReference type="Proteomes" id="UP000018320">
    <property type="component" value="Unassembled WGS sequence"/>
</dbReference>
<keyword evidence="1" id="KW-0812">Transmembrane</keyword>
<comment type="caution">
    <text evidence="2">The sequence shown here is derived from an EMBL/GenBank/DDBJ whole genome shotgun (WGS) entry which is preliminary data.</text>
</comment>
<evidence type="ECO:0000256" key="1">
    <source>
        <dbReference type="SAM" id="Phobius"/>
    </source>
</evidence>
<dbReference type="AlphaFoldDB" id="V6T7R6"/>
<dbReference type="VEuPathDB" id="GiardiaDB:GL50581_243"/>
<organism evidence="2 3">
    <name type="scientific">Giardia intestinalis</name>
    <name type="common">Giardia lamblia</name>
    <dbReference type="NCBI Taxonomy" id="5741"/>
    <lineage>
        <taxon>Eukaryota</taxon>
        <taxon>Metamonada</taxon>
        <taxon>Diplomonadida</taxon>
        <taxon>Hexamitidae</taxon>
        <taxon>Giardiinae</taxon>
        <taxon>Giardia</taxon>
    </lineage>
</organism>
<dbReference type="InterPro" id="IPR027417">
    <property type="entry name" value="P-loop_NTPase"/>
</dbReference>
<dbReference type="EMBL" id="AHGT01000154">
    <property type="protein sequence ID" value="ESU34774.1"/>
    <property type="molecule type" value="Genomic_DNA"/>
</dbReference>
<dbReference type="VEuPathDB" id="GiardiaDB:GL50803_0016585"/>
<reference evidence="2 3" key="2">
    <citation type="journal article" date="2013" name="Genome Biol. Evol.">
        <title>Genome sequencing of Giardia lamblia genotypes A2 and B isolates (DH and GS) and comparative analysis with the genomes of genotypes A1 and E (WB and Pig).</title>
        <authorList>
            <person name="Adam R.D."/>
            <person name="Dahlstrom E.W."/>
            <person name="Martens C.A."/>
            <person name="Bruno D.P."/>
            <person name="Barbian K.D."/>
            <person name="Ricklefs S.M."/>
            <person name="Hernandez M.M."/>
            <person name="Narla N.P."/>
            <person name="Patel R.B."/>
            <person name="Porcella S.F."/>
            <person name="Nash T.E."/>
        </authorList>
    </citation>
    <scope>NUCLEOTIDE SEQUENCE [LARGE SCALE GENOMIC DNA]</scope>
    <source>
        <strain evidence="2 3">DH</strain>
    </source>
</reference>